<dbReference type="EMBL" id="JAAXYH010000001">
    <property type="protein sequence ID" value="NMH63824.1"/>
    <property type="molecule type" value="Genomic_DNA"/>
</dbReference>
<keyword evidence="1" id="KW-0732">Signal</keyword>
<name>A0A972FYD2_9GAMM</name>
<dbReference type="Proteomes" id="UP000737113">
    <property type="component" value="Unassembled WGS sequence"/>
</dbReference>
<protein>
    <recommendedName>
        <fullName evidence="4">DUF3718 domain-containing protein</fullName>
    </recommendedName>
</protein>
<keyword evidence="3" id="KW-1185">Reference proteome</keyword>
<proteinExistence type="predicted"/>
<comment type="caution">
    <text evidence="2">The sequence shown here is derived from an EMBL/GenBank/DDBJ whole genome shotgun (WGS) entry which is preliminary data.</text>
</comment>
<dbReference type="AlphaFoldDB" id="A0A972FYD2"/>
<evidence type="ECO:0008006" key="4">
    <source>
        <dbReference type="Google" id="ProtNLM"/>
    </source>
</evidence>
<gene>
    <name evidence="2" type="ORF">HC757_01310</name>
</gene>
<evidence type="ECO:0000313" key="2">
    <source>
        <dbReference type="EMBL" id="NMH63824.1"/>
    </source>
</evidence>
<evidence type="ECO:0000313" key="3">
    <source>
        <dbReference type="Proteomes" id="UP000737113"/>
    </source>
</evidence>
<feature type="chain" id="PRO_5037125702" description="DUF3718 domain-containing protein" evidence="1">
    <location>
        <begin position="19"/>
        <end position="106"/>
    </location>
</feature>
<evidence type="ECO:0000256" key="1">
    <source>
        <dbReference type="SAM" id="SignalP"/>
    </source>
</evidence>
<accession>A0A972FYD2</accession>
<feature type="signal peptide" evidence="1">
    <location>
        <begin position="1"/>
        <end position="18"/>
    </location>
</feature>
<sequence length="106" mass="11728">MKYLVVFSLLLVSSLSWSESYSNVSIVKGLTIGATHARVQLESMKLAEGCSNIKFYFLDIQNNKEMFSSILAAKASGQKVSFQLLGCENDTAKISHVYLCDTQFCS</sequence>
<dbReference type="RefSeq" id="WP_169562449.1">
    <property type="nucleotide sequence ID" value="NZ_JAAXYH010000001.1"/>
</dbReference>
<organism evidence="2 3">
    <name type="scientific">Shewanella salipaludis</name>
    <dbReference type="NCBI Taxonomy" id="2723052"/>
    <lineage>
        <taxon>Bacteria</taxon>
        <taxon>Pseudomonadati</taxon>
        <taxon>Pseudomonadota</taxon>
        <taxon>Gammaproteobacteria</taxon>
        <taxon>Alteromonadales</taxon>
        <taxon>Shewanellaceae</taxon>
        <taxon>Shewanella</taxon>
    </lineage>
</organism>
<reference evidence="2" key="1">
    <citation type="submission" date="2020-04" db="EMBL/GenBank/DDBJ databases">
        <title>Description of Shewanella salipaludis sp. nov., isolated from a salt marsh.</title>
        <authorList>
            <person name="Park S."/>
            <person name="Yoon J.-H."/>
        </authorList>
    </citation>
    <scope>NUCLEOTIDE SEQUENCE</scope>
    <source>
        <strain evidence="2">SHSM-M6</strain>
    </source>
</reference>